<reference evidence="2" key="1">
    <citation type="submission" date="2021-10" db="EMBL/GenBank/DDBJ databases">
        <title>Anaerobic single-cell dispensing facilitates the cultivation of human gut bacteria.</title>
        <authorList>
            <person name="Afrizal A."/>
        </authorList>
    </citation>
    <scope>NUCLEOTIDE SEQUENCE</scope>
    <source>
        <strain evidence="2">CLA-AA-H233</strain>
    </source>
</reference>
<proteinExistence type="predicted"/>
<feature type="non-terminal residue" evidence="2">
    <location>
        <position position="1"/>
    </location>
</feature>
<dbReference type="EMBL" id="JAJEQL010000015">
    <property type="protein sequence ID" value="MCC2199565.1"/>
    <property type="molecule type" value="Genomic_DNA"/>
</dbReference>
<gene>
    <name evidence="2" type="ORF">LKD23_07350</name>
</gene>
<protein>
    <submittedName>
        <fullName evidence="2">Uncharacterized protein</fullName>
    </submittedName>
</protein>
<keyword evidence="3" id="KW-1185">Reference proteome</keyword>
<dbReference type="RefSeq" id="WP_227621078.1">
    <property type="nucleotide sequence ID" value="NZ_JAJEQL010000015.1"/>
</dbReference>
<accession>A0ABS8F8K4</accession>
<evidence type="ECO:0000256" key="1">
    <source>
        <dbReference type="SAM" id="MobiDB-lite"/>
    </source>
</evidence>
<feature type="region of interest" description="Disordered" evidence="1">
    <location>
        <begin position="33"/>
        <end position="63"/>
    </location>
</feature>
<evidence type="ECO:0000313" key="3">
    <source>
        <dbReference type="Proteomes" id="UP001430637"/>
    </source>
</evidence>
<sequence>DIDDIILRGGDYKYTYICDYDNSDYKVTETHHTIGGNDHETEKIPCPRPRGRDDRSDPHRLRTAGGPLRLVLFGGGSSNASHGSEKGLVTESEELEKQLKKYLELSETTPSDKAKETLEAVAKKFDAEWLIDGELVNKPAIDAALGSIMKDKLLNQQLCVDVMEWPSSDGTAVTDPGHRMIYVGSYKDRGPDPDTGVPSYDSRLTKYSFLKAQLKSLNINNAELYAGTFQKDGKTYAAMVIIF</sequence>
<evidence type="ECO:0000313" key="2">
    <source>
        <dbReference type="EMBL" id="MCC2199565.1"/>
    </source>
</evidence>
<organism evidence="2 3">
    <name type="scientific">Faecalibacterium butyricigenerans</name>
    <dbReference type="NCBI Taxonomy" id="1851427"/>
    <lineage>
        <taxon>Bacteria</taxon>
        <taxon>Bacillati</taxon>
        <taxon>Bacillota</taxon>
        <taxon>Clostridia</taxon>
        <taxon>Eubacteriales</taxon>
        <taxon>Oscillospiraceae</taxon>
        <taxon>Faecalibacterium</taxon>
    </lineage>
</organism>
<name>A0ABS8F8K4_9FIRM</name>
<dbReference type="Proteomes" id="UP001430637">
    <property type="component" value="Unassembled WGS sequence"/>
</dbReference>
<comment type="caution">
    <text evidence="2">The sequence shown here is derived from an EMBL/GenBank/DDBJ whole genome shotgun (WGS) entry which is preliminary data.</text>
</comment>
<feature type="compositionally biased region" description="Basic and acidic residues" evidence="1">
    <location>
        <begin position="33"/>
        <end position="60"/>
    </location>
</feature>